<dbReference type="InterPro" id="IPR005502">
    <property type="entry name" value="Ribosyl_crysJ1"/>
</dbReference>
<organism evidence="5 6">
    <name type="scientific">Cryobacterium zongtaii</name>
    <dbReference type="NCBI Taxonomy" id="1259217"/>
    <lineage>
        <taxon>Bacteria</taxon>
        <taxon>Bacillati</taxon>
        <taxon>Actinomycetota</taxon>
        <taxon>Actinomycetes</taxon>
        <taxon>Micrococcales</taxon>
        <taxon>Microbacteriaceae</taxon>
        <taxon>Cryobacterium</taxon>
    </lineage>
</organism>
<keyword evidence="2 5" id="KW-0378">Hydrolase</keyword>
<comment type="caution">
    <text evidence="5">The sequence shown here is derived from an EMBL/GenBank/DDBJ whole genome shotgun (WGS) entry which is preliminary data.</text>
</comment>
<comment type="similarity">
    <text evidence="1">Belongs to the ADP-ribosylglycohydrolase family.</text>
</comment>
<dbReference type="OrthoDB" id="9798107at2"/>
<sequence>MTPDDAVTTPVPPPVREPVGSGPFGICCRRRTQPEGVRMKLSTAQHDRSAAVLLGMACGDALGAGYAYAGPLPPTAVVGMRGGAGTTWARGEWTDYTALAVPVARAVADGLDLRQESTLDLITAEWVDWADTAPYAGNQLDAALSGPDRTAAAVRSAARAGHDRVGRSAGNGCLLRTAPVALAFLHDPDGVADAARRLSELTHCETDAGDACVLWGLAIRHTVLTGELDLRVGLGTLSPGRRELWSARINHAERRQPRDFTRNGWVVQAVQGAWSAIVHTRDEPGATADAGQYRLGIEAAVRGGGNTDAVAGIAGALLAAQWGLAAVPSEWRRLVQGWPGLRGADLVRLSVLAAHSQDTNEAGERESFRLHAVK</sequence>
<keyword evidence="3" id="KW-0479">Metal-binding</keyword>
<evidence type="ECO:0000313" key="5">
    <source>
        <dbReference type="EMBL" id="POH67756.1"/>
    </source>
</evidence>
<dbReference type="PANTHER" id="PTHR16222:SF24">
    <property type="entry name" value="ADP-RIBOSYLHYDROLASE ARH3"/>
    <property type="match status" value="1"/>
</dbReference>
<feature type="region of interest" description="Disordered" evidence="4">
    <location>
        <begin position="1"/>
        <end position="23"/>
    </location>
</feature>
<keyword evidence="3" id="KW-0460">Magnesium</keyword>
<gene>
    <name evidence="5" type="ORF">C3B59_06845</name>
</gene>
<dbReference type="InterPro" id="IPR036705">
    <property type="entry name" value="Ribosyl_crysJ1_sf"/>
</dbReference>
<comment type="cofactor">
    <cofactor evidence="3">
        <name>Mg(2+)</name>
        <dbReference type="ChEBI" id="CHEBI:18420"/>
    </cofactor>
    <text evidence="3">Binds 2 magnesium ions per subunit.</text>
</comment>
<protein>
    <submittedName>
        <fullName evidence="5">Ribosylglycohydrolase</fullName>
    </submittedName>
</protein>
<evidence type="ECO:0000256" key="2">
    <source>
        <dbReference type="ARBA" id="ARBA00022801"/>
    </source>
</evidence>
<evidence type="ECO:0000256" key="4">
    <source>
        <dbReference type="SAM" id="MobiDB-lite"/>
    </source>
</evidence>
<feature type="binding site" evidence="3">
    <location>
        <position position="308"/>
    </location>
    <ligand>
        <name>Mg(2+)</name>
        <dbReference type="ChEBI" id="CHEBI:18420"/>
        <label>1</label>
    </ligand>
</feature>
<name>A0A2S3ZJI4_9MICO</name>
<dbReference type="Pfam" id="PF03747">
    <property type="entry name" value="ADP_ribosyl_GH"/>
    <property type="match status" value="1"/>
</dbReference>
<dbReference type="InterPro" id="IPR050792">
    <property type="entry name" value="ADP-ribosylglycohydrolase"/>
</dbReference>
<dbReference type="Proteomes" id="UP000237104">
    <property type="component" value="Unassembled WGS sequence"/>
</dbReference>
<proteinExistence type="inferred from homology"/>
<evidence type="ECO:0000313" key="6">
    <source>
        <dbReference type="Proteomes" id="UP000237104"/>
    </source>
</evidence>
<dbReference type="PANTHER" id="PTHR16222">
    <property type="entry name" value="ADP-RIBOSYLGLYCOHYDROLASE"/>
    <property type="match status" value="1"/>
</dbReference>
<accession>A0A2S3ZJI4</accession>
<reference evidence="5 6" key="1">
    <citation type="submission" date="2018-01" db="EMBL/GenBank/DDBJ databases">
        <title>Cryobacterium sp. nov., from glaciers in China.</title>
        <authorList>
            <person name="Liu Q."/>
            <person name="Xin Y.-H."/>
        </authorList>
    </citation>
    <scope>NUCLEOTIDE SEQUENCE [LARGE SCALE GENOMIC DNA]</scope>
    <source>
        <strain evidence="5 6">TMB1-8</strain>
    </source>
</reference>
<evidence type="ECO:0000256" key="3">
    <source>
        <dbReference type="PIRSR" id="PIRSR605502-1"/>
    </source>
</evidence>
<dbReference type="AlphaFoldDB" id="A0A2S3ZJI4"/>
<feature type="binding site" evidence="3">
    <location>
        <position position="95"/>
    </location>
    <ligand>
        <name>Mg(2+)</name>
        <dbReference type="ChEBI" id="CHEBI:18420"/>
        <label>1</label>
    </ligand>
</feature>
<dbReference type="GO" id="GO:0016787">
    <property type="term" value="F:hydrolase activity"/>
    <property type="evidence" value="ECO:0007669"/>
    <property type="project" value="UniProtKB-KW"/>
</dbReference>
<feature type="binding site" evidence="3">
    <location>
        <position position="94"/>
    </location>
    <ligand>
        <name>Mg(2+)</name>
        <dbReference type="ChEBI" id="CHEBI:18420"/>
        <label>1</label>
    </ligand>
</feature>
<dbReference type="EMBL" id="PPXF01000031">
    <property type="protein sequence ID" value="POH67756.1"/>
    <property type="molecule type" value="Genomic_DNA"/>
</dbReference>
<evidence type="ECO:0000256" key="1">
    <source>
        <dbReference type="ARBA" id="ARBA00010702"/>
    </source>
</evidence>
<dbReference type="Gene3D" id="1.10.4080.10">
    <property type="entry name" value="ADP-ribosylation/Crystallin J1"/>
    <property type="match status" value="1"/>
</dbReference>
<dbReference type="GO" id="GO:0046872">
    <property type="term" value="F:metal ion binding"/>
    <property type="evidence" value="ECO:0007669"/>
    <property type="project" value="UniProtKB-KW"/>
</dbReference>
<dbReference type="SUPFAM" id="SSF101478">
    <property type="entry name" value="ADP-ribosylglycohydrolase"/>
    <property type="match status" value="1"/>
</dbReference>